<accession>A0A414B015</accession>
<comment type="caution">
    <text evidence="1">The sequence shown here is derived from an EMBL/GenBank/DDBJ whole genome shotgun (WGS) entry which is preliminary data.</text>
</comment>
<sequence length="100" mass="11761">MYALELLEEYRERAEYEGREAADRAEFKTWLRNGADSWESYSYGGSSLIYNGDIAERLCCPSEYKRSREGERRPNSREEWLDVQARALHQAACRLSRIAF</sequence>
<evidence type="ECO:0000313" key="2">
    <source>
        <dbReference type="Proteomes" id="UP000283975"/>
    </source>
</evidence>
<dbReference type="Proteomes" id="UP000283975">
    <property type="component" value="Unassembled WGS sequence"/>
</dbReference>
<proteinExistence type="predicted"/>
<reference evidence="1 2" key="1">
    <citation type="submission" date="2018-08" db="EMBL/GenBank/DDBJ databases">
        <title>A genome reference for cultivated species of the human gut microbiota.</title>
        <authorList>
            <person name="Zou Y."/>
            <person name="Xue W."/>
            <person name="Luo G."/>
        </authorList>
    </citation>
    <scope>NUCLEOTIDE SEQUENCE [LARGE SCALE GENOMIC DNA]</scope>
    <source>
        <strain evidence="1 2">AM35-14</strain>
    </source>
</reference>
<dbReference type="EMBL" id="QSHZ01000002">
    <property type="protein sequence ID" value="RHC58321.1"/>
    <property type="molecule type" value="Genomic_DNA"/>
</dbReference>
<gene>
    <name evidence="1" type="ORF">DW839_01845</name>
</gene>
<protein>
    <submittedName>
        <fullName evidence="1">Uncharacterized protein</fullName>
    </submittedName>
</protein>
<organism evidence="1 2">
    <name type="scientific">Enterocloster bolteae</name>
    <dbReference type="NCBI Taxonomy" id="208479"/>
    <lineage>
        <taxon>Bacteria</taxon>
        <taxon>Bacillati</taxon>
        <taxon>Bacillota</taxon>
        <taxon>Clostridia</taxon>
        <taxon>Lachnospirales</taxon>
        <taxon>Lachnospiraceae</taxon>
        <taxon>Enterocloster</taxon>
    </lineage>
</organism>
<name>A0A414B015_9FIRM</name>
<dbReference type="AlphaFoldDB" id="A0A414B015"/>
<evidence type="ECO:0000313" key="1">
    <source>
        <dbReference type="EMBL" id="RHC58321.1"/>
    </source>
</evidence>